<dbReference type="InterPro" id="IPR052295">
    <property type="entry name" value="Odorant-binding_protein"/>
</dbReference>
<dbReference type="InterPro" id="IPR006170">
    <property type="entry name" value="PBP/GOBP"/>
</dbReference>
<dbReference type="Gene3D" id="1.10.238.270">
    <property type="match status" value="1"/>
</dbReference>
<evidence type="ECO:0000256" key="1">
    <source>
        <dbReference type="ARBA" id="ARBA00004613"/>
    </source>
</evidence>
<organism evidence="5 6">
    <name type="scientific">Diploptera punctata</name>
    <name type="common">Pacific beetle cockroach</name>
    <dbReference type="NCBI Taxonomy" id="6984"/>
    <lineage>
        <taxon>Eukaryota</taxon>
        <taxon>Metazoa</taxon>
        <taxon>Ecdysozoa</taxon>
        <taxon>Arthropoda</taxon>
        <taxon>Hexapoda</taxon>
        <taxon>Insecta</taxon>
        <taxon>Pterygota</taxon>
        <taxon>Neoptera</taxon>
        <taxon>Polyneoptera</taxon>
        <taxon>Dictyoptera</taxon>
        <taxon>Blattodea</taxon>
        <taxon>Blaberoidea</taxon>
        <taxon>Blaberidae</taxon>
        <taxon>Diplopterinae</taxon>
        <taxon>Diploptera</taxon>
    </lineage>
</organism>
<dbReference type="GO" id="GO:0005576">
    <property type="term" value="C:extracellular region"/>
    <property type="evidence" value="ECO:0007669"/>
    <property type="project" value="UniProtKB-SubCell"/>
</dbReference>
<dbReference type="GO" id="GO:0005549">
    <property type="term" value="F:odorant binding"/>
    <property type="evidence" value="ECO:0007669"/>
    <property type="project" value="InterPro"/>
</dbReference>
<gene>
    <name evidence="5" type="ORF">L9F63_017273</name>
</gene>
<keyword evidence="4" id="KW-0732">Signal</keyword>
<comment type="similarity">
    <text evidence="2">Belongs to the PBP/GOBP family.</text>
</comment>
<comment type="caution">
    <text evidence="5">The sequence shown here is derived from an EMBL/GenBank/DDBJ whole genome shotgun (WGS) entry which is preliminary data.</text>
</comment>
<dbReference type="Pfam" id="PF01395">
    <property type="entry name" value="PBP_GOBP"/>
    <property type="match status" value="1"/>
</dbReference>
<dbReference type="Proteomes" id="UP001233999">
    <property type="component" value="Unassembled WGS sequence"/>
</dbReference>
<comment type="subcellular location">
    <subcellularLocation>
        <location evidence="1">Secreted</location>
    </subcellularLocation>
</comment>
<name>A0AAD7ZZ99_DIPPU</name>
<proteinExistence type="inferred from homology"/>
<dbReference type="AlphaFoldDB" id="A0AAD7ZZ99"/>
<accession>A0AAD7ZZ99</accession>
<reference evidence="5" key="2">
    <citation type="submission" date="2023-05" db="EMBL/GenBank/DDBJ databases">
        <authorList>
            <person name="Fouks B."/>
        </authorList>
    </citation>
    <scope>NUCLEOTIDE SEQUENCE</scope>
    <source>
        <strain evidence="5">Stay&amp;Tobe</strain>
        <tissue evidence="5">Testes</tissue>
    </source>
</reference>
<evidence type="ECO:0000256" key="4">
    <source>
        <dbReference type="SAM" id="SignalP"/>
    </source>
</evidence>
<feature type="signal peptide" evidence="4">
    <location>
        <begin position="1"/>
        <end position="18"/>
    </location>
</feature>
<sequence>MQCFVLLTVTVLFVTVLSYPYNHLENQFLSRSKRSPEELYLDDDYVLVCCDKLQKVGKLTPDEIEVLGACQDEVENKLGVRDENTPLKEYFLNYSTCGNQCLFEKHGWIEEDGNITEQAAVQIATTQLGVEDETLLQEISRHCPAVSSDYTENRNENYTCKRTAMMFYTCAFDIMNLNCPEEHVICNEGCDRRMQRIKTLYQ</sequence>
<protein>
    <submittedName>
        <fullName evidence="5">Uncharacterized protein</fullName>
    </submittedName>
</protein>
<reference evidence="5" key="1">
    <citation type="journal article" date="2023" name="IScience">
        <title>Live-bearing cockroach genome reveals convergent evolutionary mechanisms linked to viviparity in insects and beyond.</title>
        <authorList>
            <person name="Fouks B."/>
            <person name="Harrison M.C."/>
            <person name="Mikhailova A.A."/>
            <person name="Marchal E."/>
            <person name="English S."/>
            <person name="Carruthers M."/>
            <person name="Jennings E.C."/>
            <person name="Chiamaka E.L."/>
            <person name="Frigard R.A."/>
            <person name="Pippel M."/>
            <person name="Attardo G.M."/>
            <person name="Benoit J.B."/>
            <person name="Bornberg-Bauer E."/>
            <person name="Tobe S.S."/>
        </authorList>
    </citation>
    <scope>NUCLEOTIDE SEQUENCE</scope>
    <source>
        <strain evidence="5">Stay&amp;Tobe</strain>
    </source>
</reference>
<evidence type="ECO:0000256" key="3">
    <source>
        <dbReference type="ARBA" id="ARBA00022525"/>
    </source>
</evidence>
<keyword evidence="6" id="KW-1185">Reference proteome</keyword>
<keyword evidence="3" id="KW-0964">Secreted</keyword>
<evidence type="ECO:0000313" key="5">
    <source>
        <dbReference type="EMBL" id="KAJ9589524.1"/>
    </source>
</evidence>
<feature type="chain" id="PRO_5042049902" evidence="4">
    <location>
        <begin position="19"/>
        <end position="202"/>
    </location>
</feature>
<dbReference type="PANTHER" id="PTHR21066">
    <property type="entry name" value="ODORANT-BINDING PROTEIN 59A-RELATED"/>
    <property type="match status" value="1"/>
</dbReference>
<dbReference type="InterPro" id="IPR036728">
    <property type="entry name" value="PBP_GOBP_sf"/>
</dbReference>
<dbReference type="EMBL" id="JASPKZ010004935">
    <property type="protein sequence ID" value="KAJ9589524.1"/>
    <property type="molecule type" value="Genomic_DNA"/>
</dbReference>
<evidence type="ECO:0000313" key="6">
    <source>
        <dbReference type="Proteomes" id="UP001233999"/>
    </source>
</evidence>
<dbReference type="SUPFAM" id="SSF47565">
    <property type="entry name" value="Insect pheromone/odorant-binding proteins"/>
    <property type="match status" value="1"/>
</dbReference>
<evidence type="ECO:0000256" key="2">
    <source>
        <dbReference type="ARBA" id="ARBA00008098"/>
    </source>
</evidence>